<name>A0A6G1I7I4_9PEZI</name>
<feature type="transmembrane region" description="Helical" evidence="7">
    <location>
        <begin position="141"/>
        <end position="163"/>
    </location>
</feature>
<accession>A0A6G1I7I4</accession>
<dbReference type="PROSITE" id="PS50850">
    <property type="entry name" value="MFS"/>
    <property type="match status" value="1"/>
</dbReference>
<feature type="region of interest" description="Disordered" evidence="6">
    <location>
        <begin position="261"/>
        <end position="284"/>
    </location>
</feature>
<keyword evidence="10" id="KW-1185">Reference proteome</keyword>
<keyword evidence="2" id="KW-0813">Transport</keyword>
<dbReference type="SUPFAM" id="SSF103473">
    <property type="entry name" value="MFS general substrate transporter"/>
    <property type="match status" value="1"/>
</dbReference>
<dbReference type="GO" id="GO:0016020">
    <property type="term" value="C:membrane"/>
    <property type="evidence" value="ECO:0007669"/>
    <property type="project" value="UniProtKB-SubCell"/>
</dbReference>
<feature type="transmembrane region" description="Helical" evidence="7">
    <location>
        <begin position="415"/>
        <end position="436"/>
    </location>
</feature>
<feature type="domain" description="Major facilitator superfamily (MFS) profile" evidence="8">
    <location>
        <begin position="13"/>
        <end position="507"/>
    </location>
</feature>
<sequence length="617" mass="66601">MVRKPERKLPVQQLTILAIARLSEPITLTSIFPYLPEMIESFGVPETDIAFWAGTASAMFSVSQCLTAVSWGRASDRFGRKYIVLLGLVNAMITSLIWGFSTSLPMAITARALSGAGSGNVGIIRTMVAEMCPWKELQPRAFSLMPLVYSIGSVLGPAFGGALSNPYRRKPSEGPDDPRGHGGLLWRYPYALPNIVSSVFFLIGITVGVLFLKETLDSKRGQPDYGLLLGQKLQGVVVRGVTRAKNIWRQARGAETEPLLRANRPYTPPKDEESSVPLAPTTKRESAPGYREVITRQTALNLVVYTLLAMHSTAFDQLLPVFMHHPRAGKNVDEIKLPLNFNRGFGLRSSRIGALFTVNGFVGIFYQFFLFPPLARRYGVLHCLRIVLSVLTVVYVFVPFATLVPNENGAQAALFGLWLVKSLCCIFAFPCSTILLTNTASSLRVLGTVNGIATSTGAVGRAIGPSVAGVVFSRGVRRNFIIAPFWLLSLVAACSAVVSAWLVEGEGFGGDDDDAADESDEDKLDGAEGDDEPVEEYDELDEEDEVPEGDFAPLLSRASTLSRGRERAYSFGSAGQRGSGWGYSMGGASPGGADWIGAWTGCGGGEASVDGCEEEEE</sequence>
<reference evidence="9" key="1">
    <citation type="journal article" date="2020" name="Stud. Mycol.">
        <title>101 Dothideomycetes genomes: a test case for predicting lifestyles and emergence of pathogens.</title>
        <authorList>
            <person name="Haridas S."/>
            <person name="Albert R."/>
            <person name="Binder M."/>
            <person name="Bloem J."/>
            <person name="Labutti K."/>
            <person name="Salamov A."/>
            <person name="Andreopoulos B."/>
            <person name="Baker S."/>
            <person name="Barry K."/>
            <person name="Bills G."/>
            <person name="Bluhm B."/>
            <person name="Cannon C."/>
            <person name="Castanera R."/>
            <person name="Culley D."/>
            <person name="Daum C."/>
            <person name="Ezra D."/>
            <person name="Gonzalez J."/>
            <person name="Henrissat B."/>
            <person name="Kuo A."/>
            <person name="Liang C."/>
            <person name="Lipzen A."/>
            <person name="Lutzoni F."/>
            <person name="Magnuson J."/>
            <person name="Mondo S."/>
            <person name="Nolan M."/>
            <person name="Ohm R."/>
            <person name="Pangilinan J."/>
            <person name="Park H.-J."/>
            <person name="Ramirez L."/>
            <person name="Alfaro M."/>
            <person name="Sun H."/>
            <person name="Tritt A."/>
            <person name="Yoshinaga Y."/>
            <person name="Zwiers L.-H."/>
            <person name="Turgeon B."/>
            <person name="Goodwin S."/>
            <person name="Spatafora J."/>
            <person name="Crous P."/>
            <person name="Grigoriev I."/>
        </authorList>
    </citation>
    <scope>NUCLEOTIDE SEQUENCE</scope>
    <source>
        <strain evidence="9">CBS 262.69</strain>
    </source>
</reference>
<evidence type="ECO:0000256" key="5">
    <source>
        <dbReference type="ARBA" id="ARBA00023136"/>
    </source>
</evidence>
<dbReference type="Proteomes" id="UP000799640">
    <property type="component" value="Unassembled WGS sequence"/>
</dbReference>
<feature type="transmembrane region" description="Helical" evidence="7">
    <location>
        <begin position="190"/>
        <end position="212"/>
    </location>
</feature>
<evidence type="ECO:0000313" key="10">
    <source>
        <dbReference type="Proteomes" id="UP000799640"/>
    </source>
</evidence>
<feature type="transmembrane region" description="Helical" evidence="7">
    <location>
        <begin position="82"/>
        <end position="100"/>
    </location>
</feature>
<evidence type="ECO:0000256" key="7">
    <source>
        <dbReference type="SAM" id="Phobius"/>
    </source>
</evidence>
<gene>
    <name evidence="9" type="ORF">EJ06DRAFT_540914</name>
</gene>
<organism evidence="9 10">
    <name type="scientific">Trichodelitschia bisporula</name>
    <dbReference type="NCBI Taxonomy" id="703511"/>
    <lineage>
        <taxon>Eukaryota</taxon>
        <taxon>Fungi</taxon>
        <taxon>Dikarya</taxon>
        <taxon>Ascomycota</taxon>
        <taxon>Pezizomycotina</taxon>
        <taxon>Dothideomycetes</taxon>
        <taxon>Dothideomycetes incertae sedis</taxon>
        <taxon>Phaeotrichales</taxon>
        <taxon>Phaeotrichaceae</taxon>
        <taxon>Trichodelitschia</taxon>
    </lineage>
</organism>
<feature type="transmembrane region" description="Helical" evidence="7">
    <location>
        <begin position="480"/>
        <end position="503"/>
    </location>
</feature>
<dbReference type="GO" id="GO:0022857">
    <property type="term" value="F:transmembrane transporter activity"/>
    <property type="evidence" value="ECO:0007669"/>
    <property type="project" value="InterPro"/>
</dbReference>
<feature type="compositionally biased region" description="Acidic residues" evidence="6">
    <location>
        <begin position="509"/>
        <end position="548"/>
    </location>
</feature>
<dbReference type="Gene3D" id="1.20.1250.20">
    <property type="entry name" value="MFS general substrate transporter like domains"/>
    <property type="match status" value="1"/>
</dbReference>
<keyword evidence="5 7" id="KW-0472">Membrane</keyword>
<dbReference type="CDD" id="cd17330">
    <property type="entry name" value="MFS_SLC46_TetA_like"/>
    <property type="match status" value="1"/>
</dbReference>
<protein>
    <submittedName>
        <fullName evidence="9">MFS general substrate transporter</fullName>
    </submittedName>
</protein>
<dbReference type="InterPro" id="IPR011701">
    <property type="entry name" value="MFS"/>
</dbReference>
<dbReference type="EMBL" id="ML996688">
    <property type="protein sequence ID" value="KAF2404250.1"/>
    <property type="molecule type" value="Genomic_DNA"/>
</dbReference>
<dbReference type="PANTHER" id="PTHR23504">
    <property type="entry name" value="MAJOR FACILITATOR SUPERFAMILY DOMAIN-CONTAINING PROTEIN 10"/>
    <property type="match status" value="1"/>
</dbReference>
<evidence type="ECO:0000256" key="3">
    <source>
        <dbReference type="ARBA" id="ARBA00022692"/>
    </source>
</evidence>
<evidence type="ECO:0000256" key="4">
    <source>
        <dbReference type="ARBA" id="ARBA00022989"/>
    </source>
</evidence>
<feature type="region of interest" description="Disordered" evidence="6">
    <location>
        <begin position="597"/>
        <end position="617"/>
    </location>
</feature>
<proteinExistence type="predicted"/>
<evidence type="ECO:0000256" key="6">
    <source>
        <dbReference type="SAM" id="MobiDB-lite"/>
    </source>
</evidence>
<dbReference type="Pfam" id="PF07690">
    <property type="entry name" value="MFS_1"/>
    <property type="match status" value="2"/>
</dbReference>
<dbReference type="InterPro" id="IPR020846">
    <property type="entry name" value="MFS_dom"/>
</dbReference>
<evidence type="ECO:0000256" key="2">
    <source>
        <dbReference type="ARBA" id="ARBA00022448"/>
    </source>
</evidence>
<evidence type="ECO:0000259" key="8">
    <source>
        <dbReference type="PROSITE" id="PS50850"/>
    </source>
</evidence>
<feature type="transmembrane region" description="Helical" evidence="7">
    <location>
        <begin position="352"/>
        <end position="371"/>
    </location>
</feature>
<feature type="transmembrane region" description="Helical" evidence="7">
    <location>
        <begin position="106"/>
        <end position="129"/>
    </location>
</feature>
<dbReference type="AlphaFoldDB" id="A0A6G1I7I4"/>
<comment type="subcellular location">
    <subcellularLocation>
        <location evidence="1">Membrane</location>
        <topology evidence="1">Multi-pass membrane protein</topology>
    </subcellularLocation>
</comment>
<feature type="region of interest" description="Disordered" evidence="6">
    <location>
        <begin position="509"/>
        <end position="553"/>
    </location>
</feature>
<feature type="transmembrane region" description="Helical" evidence="7">
    <location>
        <begin position="383"/>
        <end position="403"/>
    </location>
</feature>
<dbReference type="OrthoDB" id="10262656at2759"/>
<keyword evidence="4 7" id="KW-1133">Transmembrane helix</keyword>
<dbReference type="PANTHER" id="PTHR23504:SF8">
    <property type="entry name" value="TRANSPORTER, PUTATIVE (AFU_ORTHOLOGUE AFUA_1G03730)-RELATED"/>
    <property type="match status" value="1"/>
</dbReference>
<dbReference type="InterPro" id="IPR036259">
    <property type="entry name" value="MFS_trans_sf"/>
</dbReference>
<evidence type="ECO:0000256" key="1">
    <source>
        <dbReference type="ARBA" id="ARBA00004141"/>
    </source>
</evidence>
<evidence type="ECO:0000313" key="9">
    <source>
        <dbReference type="EMBL" id="KAF2404250.1"/>
    </source>
</evidence>
<keyword evidence="3 7" id="KW-0812">Transmembrane</keyword>